<dbReference type="HOGENOM" id="CLU_1461330_0_0_1"/>
<proteinExistence type="predicted"/>
<evidence type="ECO:0000313" key="2">
    <source>
        <dbReference type="EMBL" id="KIV86070.1"/>
    </source>
</evidence>
<feature type="region of interest" description="Disordered" evidence="1">
    <location>
        <begin position="1"/>
        <end position="64"/>
    </location>
</feature>
<dbReference type="AlphaFoldDB" id="A0A0D1WBH2"/>
<feature type="compositionally biased region" description="Low complexity" evidence="1">
    <location>
        <begin position="113"/>
        <end position="132"/>
    </location>
</feature>
<accession>A0A0D1WBH2</accession>
<feature type="compositionally biased region" description="Polar residues" evidence="1">
    <location>
        <begin position="51"/>
        <end position="60"/>
    </location>
</feature>
<reference evidence="2 3" key="1">
    <citation type="submission" date="2015-01" db="EMBL/GenBank/DDBJ databases">
        <title>The Genome Sequence of Exophiala sideris CBS121828.</title>
        <authorList>
            <consortium name="The Broad Institute Genomics Platform"/>
            <person name="Cuomo C."/>
            <person name="de Hoog S."/>
            <person name="Gorbushina A."/>
            <person name="Stielow B."/>
            <person name="Teixiera M."/>
            <person name="Abouelleil A."/>
            <person name="Chapman S.B."/>
            <person name="Priest M."/>
            <person name="Young S.K."/>
            <person name="Wortman J."/>
            <person name="Nusbaum C."/>
            <person name="Birren B."/>
        </authorList>
    </citation>
    <scope>NUCLEOTIDE SEQUENCE [LARGE SCALE GENOMIC DNA]</scope>
    <source>
        <strain evidence="2 3">CBS 121828</strain>
    </source>
</reference>
<evidence type="ECO:0000256" key="1">
    <source>
        <dbReference type="SAM" id="MobiDB-lite"/>
    </source>
</evidence>
<organism evidence="2 3">
    <name type="scientific">Exophiala sideris</name>
    <dbReference type="NCBI Taxonomy" id="1016849"/>
    <lineage>
        <taxon>Eukaryota</taxon>
        <taxon>Fungi</taxon>
        <taxon>Dikarya</taxon>
        <taxon>Ascomycota</taxon>
        <taxon>Pezizomycotina</taxon>
        <taxon>Eurotiomycetes</taxon>
        <taxon>Chaetothyriomycetidae</taxon>
        <taxon>Chaetothyriales</taxon>
        <taxon>Herpotrichiellaceae</taxon>
        <taxon>Exophiala</taxon>
    </lineage>
</organism>
<dbReference type="EMBL" id="KN846951">
    <property type="protein sequence ID" value="KIV86070.1"/>
    <property type="molecule type" value="Genomic_DNA"/>
</dbReference>
<gene>
    <name evidence="2" type="ORF">PV11_01709</name>
</gene>
<name>A0A0D1WBH2_9EURO</name>
<dbReference type="Proteomes" id="UP000053599">
    <property type="component" value="Unassembled WGS sequence"/>
</dbReference>
<protein>
    <submittedName>
        <fullName evidence="2">Uncharacterized protein</fullName>
    </submittedName>
</protein>
<sequence length="185" mass="19909">MRSQQKDSTSDSGSTEDAALSATLRFAESLPSQSTTPTEPVPLSPLDWQRHTTPSVSDTASAKAMSDVGIEIPIIRSGTGLNGPLQSFKVSNPFPFPGFGSAVTTANYSTIETASQSQSAPTSRSSAPATSPEPKEPTTNRVSWLPRSTTNFRQANEWLHEDLSQASLWLSKKSDKDKIRQGRTP</sequence>
<feature type="region of interest" description="Disordered" evidence="1">
    <location>
        <begin position="112"/>
        <end position="147"/>
    </location>
</feature>
<evidence type="ECO:0000313" key="3">
    <source>
        <dbReference type="Proteomes" id="UP000053599"/>
    </source>
</evidence>